<proteinExistence type="predicted"/>
<keyword evidence="2" id="KW-1185">Reference proteome</keyword>
<sequence length="370" mass="39425">MLFAASNVFLGTLAICHRYAVQVTPFGLTNCTGHEEREEIVLKEGQCEHRSHGIPFDSFTIAPWRLDRKQHNINDKKAPCRVFWYEDKKCKGPSRHTDDLHIPAEFDKCHNATEGSGKDALPRSGRAFRLHCDKPAKPAKPSSKSPATIVANNVHTSIASTGSPSISTVTASCSSCPHLTVVTISSASSTQSSSSTRIATQMVTSTKTFAWSASWKPTLAIVNGTTKTLATASFVKTTTTLAPPVATIEGTTTVYFGPSSSKTPRVETYTAFTTRTFTDAPRPALIERAPLDANLAQAAAEASQASESITPPSLSSVECYISLDGHWYISSCPAAAAVPTATPSIQQSTLKTIAKNLPARNVPATVTGSA</sequence>
<reference evidence="1 2" key="1">
    <citation type="submission" date="2017-06" db="EMBL/GenBank/DDBJ databases">
        <title>Draft genome sequence of a variant of Elsinoe murrayae.</title>
        <authorList>
            <person name="Cheng Q."/>
        </authorList>
    </citation>
    <scope>NUCLEOTIDE SEQUENCE [LARGE SCALE GENOMIC DNA]</scope>
    <source>
        <strain evidence="1 2">CQ-2017a</strain>
    </source>
</reference>
<dbReference type="EMBL" id="NKHZ01000051">
    <property type="protein sequence ID" value="PNS17429.1"/>
    <property type="molecule type" value="Genomic_DNA"/>
</dbReference>
<dbReference type="InParanoid" id="A0A2K1QR18"/>
<gene>
    <name evidence="1" type="ORF">CAC42_7112</name>
</gene>
<protein>
    <submittedName>
        <fullName evidence="1">Uncharacterized protein</fullName>
    </submittedName>
</protein>
<evidence type="ECO:0000313" key="2">
    <source>
        <dbReference type="Proteomes" id="UP000243797"/>
    </source>
</evidence>
<comment type="caution">
    <text evidence="1">The sequence shown here is derived from an EMBL/GenBank/DDBJ whole genome shotgun (WGS) entry which is preliminary data.</text>
</comment>
<name>A0A2K1QR18_9PEZI</name>
<dbReference type="Proteomes" id="UP000243797">
    <property type="component" value="Unassembled WGS sequence"/>
</dbReference>
<organism evidence="1 2">
    <name type="scientific">Sphaceloma murrayae</name>
    <dbReference type="NCBI Taxonomy" id="2082308"/>
    <lineage>
        <taxon>Eukaryota</taxon>
        <taxon>Fungi</taxon>
        <taxon>Dikarya</taxon>
        <taxon>Ascomycota</taxon>
        <taxon>Pezizomycotina</taxon>
        <taxon>Dothideomycetes</taxon>
        <taxon>Dothideomycetidae</taxon>
        <taxon>Myriangiales</taxon>
        <taxon>Elsinoaceae</taxon>
        <taxon>Sphaceloma</taxon>
    </lineage>
</organism>
<dbReference type="AlphaFoldDB" id="A0A2K1QR18"/>
<accession>A0A2K1QR18</accession>
<evidence type="ECO:0000313" key="1">
    <source>
        <dbReference type="EMBL" id="PNS17429.1"/>
    </source>
</evidence>